<gene>
    <name evidence="1" type="ORF">LCMAC102_02700</name>
</gene>
<name>A0A481YUM1_9VIRU</name>
<organism evidence="1">
    <name type="scientific">Marseillevirus LCMAC102</name>
    <dbReference type="NCBI Taxonomy" id="2506603"/>
    <lineage>
        <taxon>Viruses</taxon>
        <taxon>Varidnaviria</taxon>
        <taxon>Bamfordvirae</taxon>
        <taxon>Nucleocytoviricota</taxon>
        <taxon>Megaviricetes</taxon>
        <taxon>Pimascovirales</taxon>
        <taxon>Pimascovirales incertae sedis</taxon>
        <taxon>Marseilleviridae</taxon>
    </lineage>
</organism>
<evidence type="ECO:0000313" key="1">
    <source>
        <dbReference type="EMBL" id="QBK86475.1"/>
    </source>
</evidence>
<reference evidence="1" key="1">
    <citation type="journal article" date="2019" name="MBio">
        <title>Virus Genomes from Deep Sea Sediments Expand the Ocean Megavirome and Support Independent Origins of Viral Gigantism.</title>
        <authorList>
            <person name="Backstrom D."/>
            <person name="Yutin N."/>
            <person name="Jorgensen S.L."/>
            <person name="Dharamshi J."/>
            <person name="Homa F."/>
            <person name="Zaremba-Niedwiedzka K."/>
            <person name="Spang A."/>
            <person name="Wolf Y.I."/>
            <person name="Koonin E.V."/>
            <person name="Ettema T.J."/>
        </authorList>
    </citation>
    <scope>NUCLEOTIDE SEQUENCE</scope>
</reference>
<accession>A0A481YUM1</accession>
<sequence length="129" mass="15050">MHLVLNISTRAIFDFGVLKIRIFTMQKIGYGLLSLQNDSYDLTYYDGDCKYRIKFNKNRRVRQIAYVVSIKDNKNITKDILELLGPSHDFHGIPTTPKLLGYPDGLNIYYRNDIDIRYDSDKIIQLTPT</sequence>
<dbReference type="InterPro" id="IPR043921">
    <property type="entry name" value="DUF5772"/>
</dbReference>
<dbReference type="Pfam" id="PF19080">
    <property type="entry name" value="DUF5772"/>
    <property type="match status" value="1"/>
</dbReference>
<proteinExistence type="predicted"/>
<protein>
    <submittedName>
        <fullName evidence="1">Uncharacterized protein</fullName>
    </submittedName>
</protein>
<dbReference type="EMBL" id="MK500334">
    <property type="protein sequence ID" value="QBK86475.1"/>
    <property type="molecule type" value="Genomic_DNA"/>
</dbReference>